<dbReference type="AlphaFoldDB" id="A0A5B7G2B2"/>
<feature type="domain" description="HTH psq-type" evidence="3">
    <location>
        <begin position="18"/>
        <end position="63"/>
    </location>
</feature>
<dbReference type="Gene3D" id="1.10.10.60">
    <property type="entry name" value="Homeodomain-like"/>
    <property type="match status" value="1"/>
</dbReference>
<evidence type="ECO:0000259" key="3">
    <source>
        <dbReference type="Pfam" id="PF04218"/>
    </source>
</evidence>
<proteinExistence type="predicted"/>
<evidence type="ECO:0000256" key="2">
    <source>
        <dbReference type="SAM" id="MobiDB-lite"/>
    </source>
</evidence>
<dbReference type="GO" id="GO:0005634">
    <property type="term" value="C:nucleus"/>
    <property type="evidence" value="ECO:0007669"/>
    <property type="project" value="UniProtKB-SubCell"/>
</dbReference>
<gene>
    <name evidence="4" type="ORF">E2C01_047917</name>
</gene>
<evidence type="ECO:0000313" key="5">
    <source>
        <dbReference type="Proteomes" id="UP000324222"/>
    </source>
</evidence>
<evidence type="ECO:0000313" key="4">
    <source>
        <dbReference type="EMBL" id="MPC54011.1"/>
    </source>
</evidence>
<reference evidence="4 5" key="1">
    <citation type="submission" date="2019-05" db="EMBL/GenBank/DDBJ databases">
        <title>Another draft genome of Portunus trituberculatus and its Hox gene families provides insights of decapod evolution.</title>
        <authorList>
            <person name="Jeong J.-H."/>
            <person name="Song I."/>
            <person name="Kim S."/>
            <person name="Choi T."/>
            <person name="Kim D."/>
            <person name="Ryu S."/>
            <person name="Kim W."/>
        </authorList>
    </citation>
    <scope>NUCLEOTIDE SEQUENCE [LARGE SCALE GENOMIC DNA]</scope>
    <source>
        <tissue evidence="4">Muscle</tissue>
    </source>
</reference>
<dbReference type="GO" id="GO:0003677">
    <property type="term" value="F:DNA binding"/>
    <property type="evidence" value="ECO:0007669"/>
    <property type="project" value="InterPro"/>
</dbReference>
<feature type="region of interest" description="Disordered" evidence="2">
    <location>
        <begin position="1"/>
        <end position="23"/>
    </location>
</feature>
<dbReference type="Proteomes" id="UP000324222">
    <property type="component" value="Unassembled WGS sequence"/>
</dbReference>
<sequence length="79" mass="8908">MLSSKQPVTPKAGELKNKRPRKSLSLENKLEIVKRHRGANFIARTLPLPQSTVSTIIKQTANMKKADYCKKNIQNSYGI</sequence>
<dbReference type="InterPro" id="IPR007889">
    <property type="entry name" value="HTH_Psq"/>
</dbReference>
<evidence type="ECO:0000256" key="1">
    <source>
        <dbReference type="ARBA" id="ARBA00004123"/>
    </source>
</evidence>
<dbReference type="Pfam" id="PF04218">
    <property type="entry name" value="CENP-B_N"/>
    <property type="match status" value="1"/>
</dbReference>
<accession>A0A5B7G2B2</accession>
<protein>
    <recommendedName>
        <fullName evidence="3">HTH psq-type domain-containing protein</fullName>
    </recommendedName>
</protein>
<keyword evidence="5" id="KW-1185">Reference proteome</keyword>
<dbReference type="EMBL" id="VSRR010012047">
    <property type="protein sequence ID" value="MPC54011.1"/>
    <property type="molecule type" value="Genomic_DNA"/>
</dbReference>
<dbReference type="InterPro" id="IPR009057">
    <property type="entry name" value="Homeodomain-like_sf"/>
</dbReference>
<organism evidence="4 5">
    <name type="scientific">Portunus trituberculatus</name>
    <name type="common">Swimming crab</name>
    <name type="synonym">Neptunus trituberculatus</name>
    <dbReference type="NCBI Taxonomy" id="210409"/>
    <lineage>
        <taxon>Eukaryota</taxon>
        <taxon>Metazoa</taxon>
        <taxon>Ecdysozoa</taxon>
        <taxon>Arthropoda</taxon>
        <taxon>Crustacea</taxon>
        <taxon>Multicrustacea</taxon>
        <taxon>Malacostraca</taxon>
        <taxon>Eumalacostraca</taxon>
        <taxon>Eucarida</taxon>
        <taxon>Decapoda</taxon>
        <taxon>Pleocyemata</taxon>
        <taxon>Brachyura</taxon>
        <taxon>Eubrachyura</taxon>
        <taxon>Portunoidea</taxon>
        <taxon>Portunidae</taxon>
        <taxon>Portuninae</taxon>
        <taxon>Portunus</taxon>
    </lineage>
</organism>
<dbReference type="SUPFAM" id="SSF46689">
    <property type="entry name" value="Homeodomain-like"/>
    <property type="match status" value="1"/>
</dbReference>
<comment type="subcellular location">
    <subcellularLocation>
        <location evidence="1">Nucleus</location>
    </subcellularLocation>
</comment>
<name>A0A5B7G2B2_PORTR</name>
<comment type="caution">
    <text evidence="4">The sequence shown here is derived from an EMBL/GenBank/DDBJ whole genome shotgun (WGS) entry which is preliminary data.</text>
</comment>